<dbReference type="Gene3D" id="3.30.565.10">
    <property type="entry name" value="Histidine kinase-like ATPase, C-terminal domain"/>
    <property type="match status" value="1"/>
</dbReference>
<sequence length="433" mass="45324">MFAAQGRDGGRRNGEPWRHGESAGDDGAGRDREATSGEAGSRWGPGAGGQPGSGRSRRDWAVGSGGIVLAVAGACAVVWGDLAPGTPGWYLWADAAGGALACAGLWLCRRWPVAASLAVIALSVPAAAASVAAGIATLVAALYRRPPAAVAVGVAWVAATLVRFAWRPPGLAPYPVWALVGVLFGGAITGWGILARTRRELLASLAERARRAEADQRLRAEEARRAERLGIAREMHDVLAHRLSLLAVHAGALEFNAEARPDEVVEAAGVIRTSAHQALQELRAVISVLRESPSAELPLTGLAPLVEESRRAGMRIELHENDVRFSDLPETTRRTAYRVVQEGLTNARKHAPGRPVTVVVSGAAGGELAVEVRNPLPAGREAAGLATTGAGAGLVGLEERVSLAGGLLERGRTDDGGFRLAARLPWPRERPHE</sequence>
<evidence type="ECO:0000259" key="11">
    <source>
        <dbReference type="Pfam" id="PF07730"/>
    </source>
</evidence>
<proteinExistence type="predicted"/>
<keyword evidence="10" id="KW-0812">Transmembrane</keyword>
<feature type="region of interest" description="Disordered" evidence="9">
    <location>
        <begin position="1"/>
        <end position="58"/>
    </location>
</feature>
<name>A0ABW7ASP7_9ACTN</name>
<dbReference type="Pfam" id="PF07730">
    <property type="entry name" value="HisKA_3"/>
    <property type="match status" value="1"/>
</dbReference>
<dbReference type="RefSeq" id="WP_393176224.1">
    <property type="nucleotide sequence ID" value="NZ_JBICRM010000049.1"/>
</dbReference>
<keyword evidence="10" id="KW-1133">Transmembrane helix</keyword>
<feature type="transmembrane region" description="Helical" evidence="10">
    <location>
        <begin position="113"/>
        <end position="141"/>
    </location>
</feature>
<dbReference type="SUPFAM" id="SSF55874">
    <property type="entry name" value="ATPase domain of HSP90 chaperone/DNA topoisomerase II/histidine kinase"/>
    <property type="match status" value="1"/>
</dbReference>
<comment type="catalytic activity">
    <reaction evidence="1">
        <text>ATP + protein L-histidine = ADP + protein N-phospho-L-histidine.</text>
        <dbReference type="EC" id="2.7.13.3"/>
    </reaction>
</comment>
<evidence type="ECO:0000256" key="7">
    <source>
        <dbReference type="ARBA" id="ARBA00022840"/>
    </source>
</evidence>
<evidence type="ECO:0000256" key="8">
    <source>
        <dbReference type="ARBA" id="ARBA00023012"/>
    </source>
</evidence>
<gene>
    <name evidence="12" type="ORF">ACFLIM_45475</name>
</gene>
<organism evidence="12 13">
    <name type="scientific">Nonomuraea marmarensis</name>
    <dbReference type="NCBI Taxonomy" id="3351344"/>
    <lineage>
        <taxon>Bacteria</taxon>
        <taxon>Bacillati</taxon>
        <taxon>Actinomycetota</taxon>
        <taxon>Actinomycetes</taxon>
        <taxon>Streptosporangiales</taxon>
        <taxon>Streptosporangiaceae</taxon>
        <taxon>Nonomuraea</taxon>
    </lineage>
</organism>
<dbReference type="PANTHER" id="PTHR24421:SF10">
    <property type="entry name" value="NITRATE_NITRITE SENSOR PROTEIN NARQ"/>
    <property type="match status" value="1"/>
</dbReference>
<dbReference type="PANTHER" id="PTHR24421">
    <property type="entry name" value="NITRATE/NITRITE SENSOR PROTEIN NARX-RELATED"/>
    <property type="match status" value="1"/>
</dbReference>
<evidence type="ECO:0000256" key="5">
    <source>
        <dbReference type="ARBA" id="ARBA00022741"/>
    </source>
</evidence>
<evidence type="ECO:0000256" key="1">
    <source>
        <dbReference type="ARBA" id="ARBA00000085"/>
    </source>
</evidence>
<keyword evidence="10" id="KW-0472">Membrane</keyword>
<keyword evidence="13" id="KW-1185">Reference proteome</keyword>
<evidence type="ECO:0000313" key="13">
    <source>
        <dbReference type="Proteomes" id="UP001603978"/>
    </source>
</evidence>
<keyword evidence="5" id="KW-0547">Nucleotide-binding</keyword>
<comment type="caution">
    <text evidence="12">The sequence shown here is derived from an EMBL/GenBank/DDBJ whole genome shotgun (WGS) entry which is preliminary data.</text>
</comment>
<dbReference type="Proteomes" id="UP001603978">
    <property type="component" value="Unassembled WGS sequence"/>
</dbReference>
<keyword evidence="3" id="KW-0597">Phosphoprotein</keyword>
<feature type="compositionally biased region" description="Gly residues" evidence="9">
    <location>
        <begin position="43"/>
        <end position="52"/>
    </location>
</feature>
<evidence type="ECO:0000256" key="9">
    <source>
        <dbReference type="SAM" id="MobiDB-lite"/>
    </source>
</evidence>
<evidence type="ECO:0000256" key="2">
    <source>
        <dbReference type="ARBA" id="ARBA00012438"/>
    </source>
</evidence>
<feature type="transmembrane region" description="Helical" evidence="10">
    <location>
        <begin position="148"/>
        <end position="166"/>
    </location>
</feature>
<feature type="transmembrane region" description="Helical" evidence="10">
    <location>
        <begin position="172"/>
        <end position="194"/>
    </location>
</feature>
<dbReference type="Gene3D" id="1.20.5.1930">
    <property type="match status" value="1"/>
</dbReference>
<keyword evidence="4" id="KW-0808">Transferase</keyword>
<keyword evidence="7" id="KW-0067">ATP-binding</keyword>
<reference evidence="12 13" key="1">
    <citation type="submission" date="2024-10" db="EMBL/GenBank/DDBJ databases">
        <authorList>
            <person name="Topkara A.R."/>
            <person name="Saygin H."/>
        </authorList>
    </citation>
    <scope>NUCLEOTIDE SEQUENCE [LARGE SCALE GENOMIC DNA]</scope>
    <source>
        <strain evidence="12 13">M3C6</strain>
    </source>
</reference>
<evidence type="ECO:0000256" key="4">
    <source>
        <dbReference type="ARBA" id="ARBA00022679"/>
    </source>
</evidence>
<dbReference type="InterPro" id="IPR050482">
    <property type="entry name" value="Sensor_HK_TwoCompSys"/>
</dbReference>
<dbReference type="EC" id="2.7.13.3" evidence="2"/>
<evidence type="ECO:0000256" key="10">
    <source>
        <dbReference type="SAM" id="Phobius"/>
    </source>
</evidence>
<dbReference type="EMBL" id="JBICRM010000049">
    <property type="protein sequence ID" value="MFG1710442.1"/>
    <property type="molecule type" value="Genomic_DNA"/>
</dbReference>
<evidence type="ECO:0000313" key="12">
    <source>
        <dbReference type="EMBL" id="MFG1710442.1"/>
    </source>
</evidence>
<dbReference type="InterPro" id="IPR036890">
    <property type="entry name" value="HATPase_C_sf"/>
</dbReference>
<dbReference type="GO" id="GO:0016301">
    <property type="term" value="F:kinase activity"/>
    <property type="evidence" value="ECO:0007669"/>
    <property type="project" value="UniProtKB-KW"/>
</dbReference>
<keyword evidence="6 12" id="KW-0418">Kinase</keyword>
<feature type="domain" description="Signal transduction histidine kinase subgroup 3 dimerisation and phosphoacceptor" evidence="11">
    <location>
        <begin position="227"/>
        <end position="292"/>
    </location>
</feature>
<feature type="compositionally biased region" description="Basic and acidic residues" evidence="9">
    <location>
        <begin position="8"/>
        <end position="35"/>
    </location>
</feature>
<feature type="transmembrane region" description="Helical" evidence="10">
    <location>
        <begin position="60"/>
        <end position="82"/>
    </location>
</feature>
<feature type="transmembrane region" description="Helical" evidence="10">
    <location>
        <begin position="89"/>
        <end position="107"/>
    </location>
</feature>
<dbReference type="InterPro" id="IPR011712">
    <property type="entry name" value="Sig_transdc_His_kin_sub3_dim/P"/>
</dbReference>
<evidence type="ECO:0000256" key="3">
    <source>
        <dbReference type="ARBA" id="ARBA00022553"/>
    </source>
</evidence>
<dbReference type="CDD" id="cd16917">
    <property type="entry name" value="HATPase_UhpB-NarQ-NarX-like"/>
    <property type="match status" value="1"/>
</dbReference>
<keyword evidence="8" id="KW-0902">Two-component regulatory system</keyword>
<protein>
    <recommendedName>
        <fullName evidence="2">histidine kinase</fullName>
        <ecNumber evidence="2">2.7.13.3</ecNumber>
    </recommendedName>
</protein>
<evidence type="ECO:0000256" key="6">
    <source>
        <dbReference type="ARBA" id="ARBA00022777"/>
    </source>
</evidence>
<accession>A0ABW7ASP7</accession>